<accession>A0ABY5DGD7</accession>
<proteinExistence type="predicted"/>
<dbReference type="InterPro" id="IPR005182">
    <property type="entry name" value="YdbS-like_PH"/>
</dbReference>
<gene>
    <name evidence="3" type="ORF">NE857_26535</name>
</gene>
<dbReference type="RefSeq" id="WP_254422099.1">
    <property type="nucleotide sequence ID" value="NZ_BAAAJB010000016.1"/>
</dbReference>
<name>A0ABY5DGD7_9ACTN</name>
<dbReference type="PANTHER" id="PTHR34473:SF3">
    <property type="entry name" value="TRANSMEMBRANE PROTEIN-RELATED"/>
    <property type="match status" value="1"/>
</dbReference>
<protein>
    <submittedName>
        <fullName evidence="3">PH domain-containing protein</fullName>
    </submittedName>
</protein>
<dbReference type="PANTHER" id="PTHR34473">
    <property type="entry name" value="UPF0699 TRANSMEMBRANE PROTEIN YDBS"/>
    <property type="match status" value="1"/>
</dbReference>
<reference evidence="3" key="1">
    <citation type="submission" date="2022-06" db="EMBL/GenBank/DDBJ databases">
        <authorList>
            <person name="Ping M."/>
        </authorList>
    </citation>
    <scope>NUCLEOTIDE SEQUENCE</scope>
    <source>
        <strain evidence="3">JCM11759T</strain>
    </source>
</reference>
<feature type="transmembrane region" description="Helical" evidence="1">
    <location>
        <begin position="21"/>
        <end position="41"/>
    </location>
</feature>
<keyword evidence="1" id="KW-0472">Membrane</keyword>
<dbReference type="Proteomes" id="UP001055940">
    <property type="component" value="Chromosome"/>
</dbReference>
<evidence type="ECO:0000256" key="1">
    <source>
        <dbReference type="SAM" id="Phobius"/>
    </source>
</evidence>
<evidence type="ECO:0000313" key="3">
    <source>
        <dbReference type="EMBL" id="USY23432.1"/>
    </source>
</evidence>
<organism evidence="3 4">
    <name type="scientific">Nocardiopsis exhalans</name>
    <dbReference type="NCBI Taxonomy" id="163604"/>
    <lineage>
        <taxon>Bacteria</taxon>
        <taxon>Bacillati</taxon>
        <taxon>Actinomycetota</taxon>
        <taxon>Actinomycetes</taxon>
        <taxon>Streptosporangiales</taxon>
        <taxon>Nocardiopsidaceae</taxon>
        <taxon>Nocardiopsis</taxon>
    </lineage>
</organism>
<keyword evidence="1" id="KW-0812">Transmembrane</keyword>
<keyword evidence="4" id="KW-1185">Reference proteome</keyword>
<feature type="domain" description="YdbS-like PH" evidence="2">
    <location>
        <begin position="72"/>
        <end position="148"/>
    </location>
</feature>
<keyword evidence="1" id="KW-1133">Transmembrane helix</keyword>
<evidence type="ECO:0000313" key="4">
    <source>
        <dbReference type="Proteomes" id="UP001055940"/>
    </source>
</evidence>
<dbReference type="Pfam" id="PF03703">
    <property type="entry name" value="bPH_2"/>
    <property type="match status" value="1"/>
</dbReference>
<evidence type="ECO:0000259" key="2">
    <source>
        <dbReference type="Pfam" id="PF03703"/>
    </source>
</evidence>
<dbReference type="EMBL" id="CP099837">
    <property type="protein sequence ID" value="USY23432.1"/>
    <property type="molecule type" value="Genomic_DNA"/>
</dbReference>
<feature type="transmembrane region" description="Helical" evidence="1">
    <location>
        <begin position="47"/>
        <end position="65"/>
    </location>
</feature>
<sequence length="161" mass="18034">MTRLRPPRHRVEHRAVRWWALQSLALFAPLLAIAIATHVFWEAARPWTLVVAAAAAVLLLVGTIVEPWWRYAVHRWEVTDEAVYGLSGWWVREWRVAPISRIQTVDSVRGPFEQMLGLATLRVTTASSQGAIDIVGLDHEVAAEAAEKLRAVTQRTPGDAT</sequence>